<evidence type="ECO:0000313" key="2">
    <source>
        <dbReference type="EMBL" id="RDY21737.1"/>
    </source>
</evidence>
<evidence type="ECO:0000313" key="3">
    <source>
        <dbReference type="Proteomes" id="UP000093352"/>
    </source>
</evidence>
<reference evidence="2 3" key="1">
    <citation type="journal article" date="2016" name="Genome Announc.">
        <title>Draft Genome Sequence of Criibacterium bergeronii gen. nov., sp. nov., Strain CCRI-22567T, Isolated from a Vaginal Sample from a Woman with Bacterial Vaginosis.</title>
        <authorList>
            <person name="Maheux A.F."/>
            <person name="Berube E."/>
            <person name="Boudreau D.K."/>
            <person name="Raymond F."/>
            <person name="Corbeil J."/>
            <person name="Roy P.H."/>
            <person name="Boissinot M."/>
            <person name="Omar R.F."/>
        </authorList>
    </citation>
    <scope>NUCLEOTIDE SEQUENCE [LARGE SCALE GENOMIC DNA]</scope>
    <source>
        <strain evidence="2 3">CCRI-22567</strain>
    </source>
</reference>
<keyword evidence="1" id="KW-1133">Transmembrane helix</keyword>
<name>A0A371IMN1_9FIRM</name>
<feature type="non-terminal residue" evidence="2">
    <location>
        <position position="35"/>
    </location>
</feature>
<gene>
    <name evidence="2" type="ORF">BBG48_002605</name>
</gene>
<protein>
    <submittedName>
        <fullName evidence="2">ECF transporter S component</fullName>
    </submittedName>
</protein>
<sequence>MKIETKKLVMLAMLSALSYIMVVFINIPVVMFLKY</sequence>
<evidence type="ECO:0000256" key="1">
    <source>
        <dbReference type="SAM" id="Phobius"/>
    </source>
</evidence>
<comment type="caution">
    <text evidence="2">The sequence shown here is derived from an EMBL/GenBank/DDBJ whole genome shotgun (WGS) entry which is preliminary data.</text>
</comment>
<accession>A0A371IMN1</accession>
<keyword evidence="3" id="KW-1185">Reference proteome</keyword>
<organism evidence="2 3">
    <name type="scientific">Criibacterium bergeronii</name>
    <dbReference type="NCBI Taxonomy" id="1871336"/>
    <lineage>
        <taxon>Bacteria</taxon>
        <taxon>Bacillati</taxon>
        <taxon>Bacillota</taxon>
        <taxon>Clostridia</taxon>
        <taxon>Peptostreptococcales</taxon>
        <taxon>Filifactoraceae</taxon>
        <taxon>Criibacterium</taxon>
    </lineage>
</organism>
<keyword evidence="1" id="KW-0472">Membrane</keyword>
<keyword evidence="1" id="KW-0812">Transmembrane</keyword>
<feature type="transmembrane region" description="Helical" evidence="1">
    <location>
        <begin position="12"/>
        <end position="33"/>
    </location>
</feature>
<dbReference type="EMBL" id="MBEW02000004">
    <property type="protein sequence ID" value="RDY21737.1"/>
    <property type="molecule type" value="Genomic_DNA"/>
</dbReference>
<proteinExistence type="predicted"/>
<dbReference type="AlphaFoldDB" id="A0A371IMN1"/>
<dbReference type="Proteomes" id="UP000093352">
    <property type="component" value="Unassembled WGS sequence"/>
</dbReference>